<keyword evidence="3" id="KW-0804">Transcription</keyword>
<dbReference type="InterPro" id="IPR047288">
    <property type="entry name" value="Tudor_SGF29_rpt1"/>
</dbReference>
<name>A0ABR2W9G4_9FUNG</name>
<keyword evidence="4" id="KW-0539">Nucleus</keyword>
<evidence type="ECO:0000313" key="7">
    <source>
        <dbReference type="Proteomes" id="UP001479436"/>
    </source>
</evidence>
<dbReference type="Pfam" id="PF07039">
    <property type="entry name" value="SGF29_Tudor"/>
    <property type="match status" value="1"/>
</dbReference>
<protein>
    <recommendedName>
        <fullName evidence="5">SGF29 C-terminal domain-containing protein</fullName>
    </recommendedName>
</protein>
<keyword evidence="2" id="KW-0805">Transcription regulation</keyword>
<organism evidence="6 7">
    <name type="scientific">Basidiobolus ranarum</name>
    <dbReference type="NCBI Taxonomy" id="34480"/>
    <lineage>
        <taxon>Eukaryota</taxon>
        <taxon>Fungi</taxon>
        <taxon>Fungi incertae sedis</taxon>
        <taxon>Zoopagomycota</taxon>
        <taxon>Entomophthoromycotina</taxon>
        <taxon>Basidiobolomycetes</taxon>
        <taxon>Basidiobolales</taxon>
        <taxon>Basidiobolaceae</taxon>
        <taxon>Basidiobolus</taxon>
    </lineage>
</organism>
<gene>
    <name evidence="6" type="ORF">K7432_001567</name>
</gene>
<keyword evidence="7" id="KW-1185">Reference proteome</keyword>
<feature type="domain" description="SGF29 C-terminal" evidence="5">
    <location>
        <begin position="136"/>
        <end position="278"/>
    </location>
</feature>
<proteinExistence type="predicted"/>
<dbReference type="PROSITE" id="PS51518">
    <property type="entry name" value="SGF29_C"/>
    <property type="match status" value="1"/>
</dbReference>
<dbReference type="InterPro" id="IPR037802">
    <property type="entry name" value="SGF29"/>
</dbReference>
<dbReference type="InterPro" id="IPR010750">
    <property type="entry name" value="SGF29_tudor-like_dom"/>
</dbReference>
<dbReference type="CDD" id="cd20394">
    <property type="entry name" value="Tudor_SGF29_rpt2"/>
    <property type="match status" value="1"/>
</dbReference>
<sequence>MEKKRTARSRATNDQEEIIVWEKVCRELGKVEQTRKEGGGIFSQINSLHKLVDDEGVVSNINCNLHKLYTEGKENLSKEQKLISTALEHLEILIALRDAPTDIDGVRRKKRKNEGENTGAVTNVKKPRSPFKPQFENGIIPKRSYVAAKTPRIKDKSQEWILAVVLQYFPEKNKYQVEDADVDENGKRMRYNLPPRNIIPLPEEAVLEEYPEFDINHVVLALYPNTTCFYKAIVVLPPSKVKDKEYPGSYRVSFEDDDDVDRFIPAIYVVEMPKNTKPK</sequence>
<accession>A0ABR2W9G4</accession>
<dbReference type="Proteomes" id="UP001479436">
    <property type="component" value="Unassembled WGS sequence"/>
</dbReference>
<evidence type="ECO:0000313" key="6">
    <source>
        <dbReference type="EMBL" id="KAK9727791.1"/>
    </source>
</evidence>
<dbReference type="CDD" id="cd20393">
    <property type="entry name" value="Tudor_SGF29_rpt1"/>
    <property type="match status" value="1"/>
</dbReference>
<reference evidence="6 7" key="1">
    <citation type="submission" date="2023-04" db="EMBL/GenBank/DDBJ databases">
        <title>Genome of Basidiobolus ranarum AG-B5.</title>
        <authorList>
            <person name="Stajich J.E."/>
            <person name="Carter-House D."/>
            <person name="Gryganskyi A."/>
        </authorList>
    </citation>
    <scope>NUCLEOTIDE SEQUENCE [LARGE SCALE GENOMIC DNA]</scope>
    <source>
        <strain evidence="6 7">AG-B5</strain>
    </source>
</reference>
<evidence type="ECO:0000256" key="1">
    <source>
        <dbReference type="ARBA" id="ARBA00004123"/>
    </source>
</evidence>
<dbReference type="PANTHER" id="PTHR21539">
    <property type="entry name" value="SAGA-ASSOCIATED FACTOR 29"/>
    <property type="match status" value="1"/>
</dbReference>
<evidence type="ECO:0000256" key="3">
    <source>
        <dbReference type="ARBA" id="ARBA00023163"/>
    </source>
</evidence>
<dbReference type="PANTHER" id="PTHR21539:SF0">
    <property type="entry name" value="SAGA-ASSOCIATED FACTOR 29"/>
    <property type="match status" value="1"/>
</dbReference>
<dbReference type="EMBL" id="JASJQH010006911">
    <property type="protein sequence ID" value="KAK9727791.1"/>
    <property type="molecule type" value="Genomic_DNA"/>
</dbReference>
<evidence type="ECO:0000259" key="5">
    <source>
        <dbReference type="PROSITE" id="PS51518"/>
    </source>
</evidence>
<comment type="caution">
    <text evidence="6">The sequence shown here is derived from an EMBL/GenBank/DDBJ whole genome shotgun (WGS) entry which is preliminary data.</text>
</comment>
<dbReference type="InterPro" id="IPR047287">
    <property type="entry name" value="Tudor_SGF29_rpt2"/>
</dbReference>
<evidence type="ECO:0000256" key="2">
    <source>
        <dbReference type="ARBA" id="ARBA00023015"/>
    </source>
</evidence>
<dbReference type="Gene3D" id="2.30.30.140">
    <property type="match status" value="2"/>
</dbReference>
<comment type="subcellular location">
    <subcellularLocation>
        <location evidence="1">Nucleus</location>
    </subcellularLocation>
</comment>
<evidence type="ECO:0000256" key="4">
    <source>
        <dbReference type="ARBA" id="ARBA00023242"/>
    </source>
</evidence>